<dbReference type="InterPro" id="IPR011701">
    <property type="entry name" value="MFS"/>
</dbReference>
<evidence type="ECO:0000256" key="5">
    <source>
        <dbReference type="ARBA" id="ARBA00022989"/>
    </source>
</evidence>
<keyword evidence="3" id="KW-1003">Cell membrane</keyword>
<keyword evidence="6 7" id="KW-0472">Membrane</keyword>
<dbReference type="EMBL" id="MGHF01000035">
    <property type="protein sequence ID" value="OGM61577.1"/>
    <property type="molecule type" value="Genomic_DNA"/>
</dbReference>
<feature type="transmembrane region" description="Helical" evidence="7">
    <location>
        <begin position="357"/>
        <end position="377"/>
    </location>
</feature>
<evidence type="ECO:0000256" key="4">
    <source>
        <dbReference type="ARBA" id="ARBA00022692"/>
    </source>
</evidence>
<evidence type="ECO:0000313" key="10">
    <source>
        <dbReference type="Proteomes" id="UP000177082"/>
    </source>
</evidence>
<comment type="subcellular location">
    <subcellularLocation>
        <location evidence="1">Cell membrane</location>
        <topology evidence="1">Multi-pass membrane protein</topology>
    </subcellularLocation>
</comment>
<evidence type="ECO:0000256" key="1">
    <source>
        <dbReference type="ARBA" id="ARBA00004651"/>
    </source>
</evidence>
<name>A0A1F8BBZ4_9BACT</name>
<evidence type="ECO:0000256" key="7">
    <source>
        <dbReference type="SAM" id="Phobius"/>
    </source>
</evidence>
<gene>
    <name evidence="9" type="ORF">A2961_03890</name>
</gene>
<feature type="transmembrane region" description="Helical" evidence="7">
    <location>
        <begin position="12"/>
        <end position="39"/>
    </location>
</feature>
<keyword evidence="2" id="KW-0813">Transport</keyword>
<dbReference type="PANTHER" id="PTHR43266">
    <property type="entry name" value="MACROLIDE-EFFLUX PROTEIN"/>
    <property type="match status" value="1"/>
</dbReference>
<accession>A0A1F8BBZ4</accession>
<evidence type="ECO:0000313" key="9">
    <source>
        <dbReference type="EMBL" id="OGM61577.1"/>
    </source>
</evidence>
<dbReference type="InterPro" id="IPR020846">
    <property type="entry name" value="MFS_dom"/>
</dbReference>
<feature type="transmembrane region" description="Helical" evidence="7">
    <location>
        <begin position="257"/>
        <end position="280"/>
    </location>
</feature>
<dbReference type="PROSITE" id="PS50850">
    <property type="entry name" value="MFS"/>
    <property type="match status" value="1"/>
</dbReference>
<evidence type="ECO:0000256" key="3">
    <source>
        <dbReference type="ARBA" id="ARBA00022475"/>
    </source>
</evidence>
<feature type="transmembrane region" description="Helical" evidence="7">
    <location>
        <begin position="383"/>
        <end position="403"/>
    </location>
</feature>
<feature type="transmembrane region" description="Helical" evidence="7">
    <location>
        <begin position="140"/>
        <end position="164"/>
    </location>
</feature>
<sequence>MREFVSTIKSRHFTYLWFSQIISQLIINTLSFLIITRIFELTNSTIAVSFVWVAYAMPAIVFGPIGAVTADIVDKRKIMILSLAFQSLVIFSFSFFYYKYLFLSYAVVFTYSLFNQFYMPSEAATLPHIVHKKRLPQANSLFFITVQSGLVSGFVLAGFLYNFVGFKVTTIAASVVLATAALSVSLLPTLKSHEKLPRDFEKGVGKFFSDMLEGYSFIKNNTKILFPFLILIGLQVTLSIVVVSLPAIVSQVVKTEVSLAGLIVVVPGAVGALSSTFIVARLMERRVRKRKLIWYSLLILSICLLIISTIVPNVYFWLGRLIAILCFFLAGGAYVVGIIPSLTFLQEVTPQDLMGRVFGNIWFVTTVATLLPVLFSATITEIFGIKLLLFILGIGGILVSLWFKKRQKYLII</sequence>
<evidence type="ECO:0000256" key="6">
    <source>
        <dbReference type="ARBA" id="ARBA00023136"/>
    </source>
</evidence>
<evidence type="ECO:0000259" key="8">
    <source>
        <dbReference type="PROSITE" id="PS50850"/>
    </source>
</evidence>
<feature type="transmembrane region" description="Helical" evidence="7">
    <location>
        <begin position="45"/>
        <end position="66"/>
    </location>
</feature>
<dbReference type="GO" id="GO:0022857">
    <property type="term" value="F:transmembrane transporter activity"/>
    <property type="evidence" value="ECO:0007669"/>
    <property type="project" value="InterPro"/>
</dbReference>
<feature type="transmembrane region" description="Helical" evidence="7">
    <location>
        <begin position="224"/>
        <end position="245"/>
    </location>
</feature>
<keyword evidence="4 7" id="KW-0812">Transmembrane</keyword>
<dbReference type="Pfam" id="PF07690">
    <property type="entry name" value="MFS_1"/>
    <property type="match status" value="1"/>
</dbReference>
<dbReference type="Proteomes" id="UP000177082">
    <property type="component" value="Unassembled WGS sequence"/>
</dbReference>
<protein>
    <recommendedName>
        <fullName evidence="8">Major facilitator superfamily (MFS) profile domain-containing protein</fullName>
    </recommendedName>
</protein>
<keyword evidence="5 7" id="KW-1133">Transmembrane helix</keyword>
<reference evidence="9 10" key="1">
    <citation type="journal article" date="2016" name="Nat. Commun.">
        <title>Thousands of microbial genomes shed light on interconnected biogeochemical processes in an aquifer system.</title>
        <authorList>
            <person name="Anantharaman K."/>
            <person name="Brown C.T."/>
            <person name="Hug L.A."/>
            <person name="Sharon I."/>
            <person name="Castelle C.J."/>
            <person name="Probst A.J."/>
            <person name="Thomas B.C."/>
            <person name="Singh A."/>
            <person name="Wilkins M.J."/>
            <person name="Karaoz U."/>
            <person name="Brodie E.L."/>
            <person name="Williams K.H."/>
            <person name="Hubbard S.S."/>
            <person name="Banfield J.F."/>
        </authorList>
    </citation>
    <scope>NUCLEOTIDE SEQUENCE [LARGE SCALE GENOMIC DNA]</scope>
</reference>
<evidence type="ECO:0000256" key="2">
    <source>
        <dbReference type="ARBA" id="ARBA00022448"/>
    </source>
</evidence>
<organism evidence="9 10">
    <name type="scientific">Candidatus Woesebacteria bacterium RIFCSPLOWO2_01_FULL_39_21</name>
    <dbReference type="NCBI Taxonomy" id="1802519"/>
    <lineage>
        <taxon>Bacteria</taxon>
        <taxon>Candidatus Woeseibacteriota</taxon>
    </lineage>
</organism>
<dbReference type="Gene3D" id="1.20.1250.20">
    <property type="entry name" value="MFS general substrate transporter like domains"/>
    <property type="match status" value="1"/>
</dbReference>
<dbReference type="InterPro" id="IPR036259">
    <property type="entry name" value="MFS_trans_sf"/>
</dbReference>
<dbReference type="STRING" id="1802519.A2961_03890"/>
<feature type="domain" description="Major facilitator superfamily (MFS) profile" evidence="8">
    <location>
        <begin position="1"/>
        <end position="408"/>
    </location>
</feature>
<dbReference type="SUPFAM" id="SSF103473">
    <property type="entry name" value="MFS general substrate transporter"/>
    <property type="match status" value="1"/>
</dbReference>
<feature type="transmembrane region" description="Helical" evidence="7">
    <location>
        <begin position="321"/>
        <end position="345"/>
    </location>
</feature>
<dbReference type="GO" id="GO:0005886">
    <property type="term" value="C:plasma membrane"/>
    <property type="evidence" value="ECO:0007669"/>
    <property type="project" value="UniProtKB-SubCell"/>
</dbReference>
<dbReference type="PANTHER" id="PTHR43266:SF2">
    <property type="entry name" value="MAJOR FACILITATOR SUPERFAMILY (MFS) PROFILE DOMAIN-CONTAINING PROTEIN"/>
    <property type="match status" value="1"/>
</dbReference>
<comment type="caution">
    <text evidence="9">The sequence shown here is derived from an EMBL/GenBank/DDBJ whole genome shotgun (WGS) entry which is preliminary data.</text>
</comment>
<feature type="transmembrane region" description="Helical" evidence="7">
    <location>
        <begin position="292"/>
        <end position="315"/>
    </location>
</feature>
<dbReference type="AlphaFoldDB" id="A0A1F8BBZ4"/>
<proteinExistence type="predicted"/>
<dbReference type="CDD" id="cd06173">
    <property type="entry name" value="MFS_MefA_like"/>
    <property type="match status" value="1"/>
</dbReference>